<proteinExistence type="predicted"/>
<evidence type="ECO:0000313" key="1">
    <source>
        <dbReference type="EMBL" id="OUM07723.1"/>
    </source>
</evidence>
<organism evidence="1 2">
    <name type="scientific">Pseudomonas syringae</name>
    <dbReference type="NCBI Taxonomy" id="317"/>
    <lineage>
        <taxon>Bacteria</taxon>
        <taxon>Pseudomonadati</taxon>
        <taxon>Pseudomonadota</taxon>
        <taxon>Gammaproteobacteria</taxon>
        <taxon>Pseudomonadales</taxon>
        <taxon>Pseudomonadaceae</taxon>
        <taxon>Pseudomonas</taxon>
    </lineage>
</organism>
<dbReference type="RefSeq" id="WP_084916089.1">
    <property type="nucleotide sequence ID" value="NZ_JAHZNS010000001.1"/>
</dbReference>
<evidence type="ECO:0000313" key="2">
    <source>
        <dbReference type="Proteomes" id="UP000195128"/>
    </source>
</evidence>
<gene>
    <name evidence="1" type="ORF">BW686_09745</name>
</gene>
<comment type="caution">
    <text evidence="1">The sequence shown here is derived from an EMBL/GenBank/DDBJ whole genome shotgun (WGS) entry which is preliminary data.</text>
</comment>
<dbReference type="AlphaFoldDB" id="A0A244ET71"/>
<sequence length="108" mass="12354">MATYEVRMYYSDVDVVEDAKVIPEVLVEFWNPRKKVSTTYKLPGLEIVVKQKGEADFTTYLTTPKKGAYYDNVKVSTDVDRVKGFSEHDDELLINLVNAFAKLNLSIK</sequence>
<dbReference type="Proteomes" id="UP000195128">
    <property type="component" value="Unassembled WGS sequence"/>
</dbReference>
<reference evidence="1 2" key="1">
    <citation type="submission" date="2017-01" db="EMBL/GenBank/DDBJ databases">
        <authorList>
            <person name="Mah S.A."/>
            <person name="Swanson W.J."/>
            <person name="Moy G.W."/>
            <person name="Vacquier V.D."/>
        </authorList>
    </citation>
    <scope>NUCLEOTIDE SEQUENCE [LARGE SCALE GENOMIC DNA]</scope>
    <source>
        <strain evidence="1">PDD-32b-74</strain>
    </source>
</reference>
<accession>A0A244ET71</accession>
<dbReference type="EMBL" id="MTSA01000006">
    <property type="protein sequence ID" value="OUM07723.1"/>
    <property type="molecule type" value="Genomic_DNA"/>
</dbReference>
<name>A0A244ET71_PSESX</name>
<protein>
    <submittedName>
        <fullName evidence="1">Uncharacterized protein</fullName>
    </submittedName>
</protein>